<dbReference type="Pfam" id="PF08617">
    <property type="entry name" value="CGI-121"/>
    <property type="match status" value="1"/>
</dbReference>
<keyword evidence="7" id="KW-1185">Reference proteome</keyword>
<dbReference type="PANTHER" id="PTHR15840">
    <property type="entry name" value="CGI-121 FAMILY MEMBER"/>
    <property type="match status" value="1"/>
</dbReference>
<dbReference type="EMBL" id="GGMS01014131">
    <property type="protein sequence ID" value="MBY83334.1"/>
    <property type="molecule type" value="Transcribed_RNA"/>
</dbReference>
<comment type="subcellular location">
    <subcellularLocation>
        <location evidence="1">Nucleus</location>
    </subcellularLocation>
</comment>
<organism evidence="6">
    <name type="scientific">Sipha flava</name>
    <name type="common">yellow sugarcane aphid</name>
    <dbReference type="NCBI Taxonomy" id="143950"/>
    <lineage>
        <taxon>Eukaryota</taxon>
        <taxon>Metazoa</taxon>
        <taxon>Ecdysozoa</taxon>
        <taxon>Arthropoda</taxon>
        <taxon>Hexapoda</taxon>
        <taxon>Insecta</taxon>
        <taxon>Pterygota</taxon>
        <taxon>Neoptera</taxon>
        <taxon>Paraneoptera</taxon>
        <taxon>Hemiptera</taxon>
        <taxon>Sternorrhyncha</taxon>
        <taxon>Aphidomorpha</taxon>
        <taxon>Aphidoidea</taxon>
        <taxon>Aphididae</taxon>
        <taxon>Sipha</taxon>
    </lineage>
</organism>
<evidence type="ECO:0000313" key="6">
    <source>
        <dbReference type="EMBL" id="MBY83334.1"/>
    </source>
</evidence>
<dbReference type="OrthoDB" id="329139at2759"/>
<dbReference type="GO" id="GO:0005829">
    <property type="term" value="C:cytosol"/>
    <property type="evidence" value="ECO:0007669"/>
    <property type="project" value="TreeGrafter"/>
</dbReference>
<keyword evidence="4 5" id="KW-0539">Nucleus</keyword>
<protein>
    <submittedName>
        <fullName evidence="8">EKC/KEOPS complex subunit TPRKB-like</fullName>
    </submittedName>
    <submittedName>
        <fullName evidence="6">TP53RK-binding protein</fullName>
    </submittedName>
</protein>
<evidence type="ECO:0000256" key="2">
    <source>
        <dbReference type="ARBA" id="ARBA00005546"/>
    </source>
</evidence>
<dbReference type="PANTHER" id="PTHR15840:SF10">
    <property type="entry name" value="EKC_KEOPS COMPLEX SUBUNIT TPRKB"/>
    <property type="match status" value="1"/>
</dbReference>
<evidence type="ECO:0000256" key="5">
    <source>
        <dbReference type="RuleBase" id="RU004398"/>
    </source>
</evidence>
<accession>A0A2S2R090</accession>
<evidence type="ECO:0000313" key="8">
    <source>
        <dbReference type="RefSeq" id="XP_025423745.1"/>
    </source>
</evidence>
<name>A0A2S2R090_9HEMI</name>
<dbReference type="AlphaFoldDB" id="A0A2S2R090"/>
<dbReference type="InterPro" id="IPR013926">
    <property type="entry name" value="CGI121/TPRKB"/>
</dbReference>
<dbReference type="InterPro" id="IPR036504">
    <property type="entry name" value="CGI121/TPRKB_sf"/>
</dbReference>
<dbReference type="Proteomes" id="UP000694846">
    <property type="component" value="Unplaced"/>
</dbReference>
<dbReference type="GO" id="GO:0005634">
    <property type="term" value="C:nucleus"/>
    <property type="evidence" value="ECO:0007669"/>
    <property type="project" value="UniProtKB-SubCell"/>
</dbReference>
<dbReference type="Gene3D" id="3.30.2380.10">
    <property type="entry name" value="CGI121/TPRKB"/>
    <property type="match status" value="1"/>
</dbReference>
<dbReference type="RefSeq" id="XP_025423745.1">
    <property type="nucleotide sequence ID" value="XM_025567960.1"/>
</dbReference>
<keyword evidence="3" id="KW-0819">tRNA processing</keyword>
<comment type="similarity">
    <text evidence="2 5">Belongs to the CGI121/TPRKB family.</text>
</comment>
<reference evidence="8" key="2">
    <citation type="submission" date="2025-04" db="UniProtKB">
        <authorList>
            <consortium name="RefSeq"/>
        </authorList>
    </citation>
    <scope>IDENTIFICATION</scope>
    <source>
        <tissue evidence="8">Whole body</tissue>
    </source>
</reference>
<dbReference type="GO" id="GO:0000408">
    <property type="term" value="C:EKC/KEOPS complex"/>
    <property type="evidence" value="ECO:0007669"/>
    <property type="project" value="TreeGrafter"/>
</dbReference>
<sequence length="175" mass="19819">MKIYHLENEKYLGVSYFTDVKNIKWLKENMASIFKDKSPILIRSCLIVDPFQIVVAVNNAFLASENSSMKTRSLVTEVLFNLSSTNKISKSLTDIGPNDNDNEMIVALVSKFPNVPEMKIFHDKCIKGCETNLSQLLENINEDLIKTYYKISQIESETSSLLDSVVTRIACKSIL</sequence>
<dbReference type="GO" id="GO:0002949">
    <property type="term" value="P:tRNA threonylcarbamoyladenosine modification"/>
    <property type="evidence" value="ECO:0007669"/>
    <property type="project" value="TreeGrafter"/>
</dbReference>
<reference evidence="6" key="1">
    <citation type="submission" date="2018-04" db="EMBL/GenBank/DDBJ databases">
        <title>Transcriptome assembly of Sipha flava.</title>
        <authorList>
            <person name="Scully E.D."/>
            <person name="Geib S.M."/>
            <person name="Palmer N.A."/>
            <person name="Koch K."/>
            <person name="Bradshaw J."/>
            <person name="Heng-Moss T."/>
            <person name="Sarath G."/>
        </authorList>
    </citation>
    <scope>NUCLEOTIDE SEQUENCE</scope>
</reference>
<evidence type="ECO:0000256" key="4">
    <source>
        <dbReference type="ARBA" id="ARBA00023242"/>
    </source>
</evidence>
<dbReference type="SUPFAM" id="SSF143870">
    <property type="entry name" value="PF0523-like"/>
    <property type="match status" value="1"/>
</dbReference>
<evidence type="ECO:0000256" key="1">
    <source>
        <dbReference type="ARBA" id="ARBA00004123"/>
    </source>
</evidence>
<evidence type="ECO:0000313" key="7">
    <source>
        <dbReference type="Proteomes" id="UP000694846"/>
    </source>
</evidence>
<gene>
    <name evidence="6" type="primary">TPRKB</name>
    <name evidence="8" type="synonym">LOC112693066</name>
    <name evidence="6" type="ORF">g.913</name>
</gene>
<proteinExistence type="inferred from homology"/>
<evidence type="ECO:0000256" key="3">
    <source>
        <dbReference type="ARBA" id="ARBA00022694"/>
    </source>
</evidence>